<name>A0A5M4FJB2_9ACTN</name>
<feature type="active site" description="Proton donor" evidence="8">
    <location>
        <position position="440"/>
    </location>
</feature>
<feature type="region of interest" description="Disordered" evidence="10">
    <location>
        <begin position="112"/>
        <end position="132"/>
    </location>
</feature>
<evidence type="ECO:0000313" key="14">
    <source>
        <dbReference type="EMBL" id="KAA1400062.1"/>
    </source>
</evidence>
<feature type="domain" description="FTP" evidence="13">
    <location>
        <begin position="56"/>
        <end position="102"/>
    </location>
</feature>
<organism evidence="14 15">
    <name type="scientific">Aeromicrobium ginsengisoli</name>
    <dbReference type="NCBI Taxonomy" id="363867"/>
    <lineage>
        <taxon>Bacteria</taxon>
        <taxon>Bacillati</taxon>
        <taxon>Actinomycetota</taxon>
        <taxon>Actinomycetes</taxon>
        <taxon>Propionibacteriales</taxon>
        <taxon>Nocardioidaceae</taxon>
        <taxon>Aeromicrobium</taxon>
    </lineage>
</organism>
<dbReference type="Gene3D" id="3.10.450.490">
    <property type="match status" value="1"/>
</dbReference>
<evidence type="ECO:0000256" key="4">
    <source>
        <dbReference type="ARBA" id="ARBA00022729"/>
    </source>
</evidence>
<evidence type="ECO:0000256" key="7">
    <source>
        <dbReference type="ARBA" id="ARBA00023049"/>
    </source>
</evidence>
<keyword evidence="5 9" id="KW-0378">Hydrolase</keyword>
<dbReference type="PANTHER" id="PTHR33794:SF1">
    <property type="entry name" value="BACILLOLYSIN"/>
    <property type="match status" value="1"/>
</dbReference>
<dbReference type="Pfam" id="PF01447">
    <property type="entry name" value="Peptidase_M4"/>
    <property type="match status" value="1"/>
</dbReference>
<evidence type="ECO:0000256" key="2">
    <source>
        <dbReference type="ARBA" id="ARBA00022670"/>
    </source>
</evidence>
<dbReference type="GO" id="GO:0004222">
    <property type="term" value="F:metalloendopeptidase activity"/>
    <property type="evidence" value="ECO:0007669"/>
    <property type="project" value="UniProtKB-UniRule"/>
</dbReference>
<evidence type="ECO:0000259" key="12">
    <source>
        <dbReference type="Pfam" id="PF02868"/>
    </source>
</evidence>
<keyword evidence="6 9" id="KW-0862">Zinc</keyword>
<evidence type="ECO:0000259" key="13">
    <source>
        <dbReference type="Pfam" id="PF07504"/>
    </source>
</evidence>
<evidence type="ECO:0000256" key="6">
    <source>
        <dbReference type="ARBA" id="ARBA00022833"/>
    </source>
</evidence>
<dbReference type="SUPFAM" id="SSF55486">
    <property type="entry name" value="Metalloproteases ('zincins'), catalytic domain"/>
    <property type="match status" value="1"/>
</dbReference>
<dbReference type="CDD" id="cd09597">
    <property type="entry name" value="M4_TLP"/>
    <property type="match status" value="1"/>
</dbReference>
<dbReference type="InterPro" id="IPR001570">
    <property type="entry name" value="Peptidase_M4_C_domain"/>
</dbReference>
<accession>A0A5M4FJB2</accession>
<protein>
    <recommendedName>
        <fullName evidence="9">Neutral metalloproteinase</fullName>
        <ecNumber evidence="9">3.4.24.-</ecNumber>
    </recommendedName>
</protein>
<dbReference type="AlphaFoldDB" id="A0A5M4FJB2"/>
<dbReference type="EMBL" id="SDPQ02000001">
    <property type="protein sequence ID" value="KAA1400062.1"/>
    <property type="molecule type" value="Genomic_DNA"/>
</dbReference>
<dbReference type="PRINTS" id="PR00730">
    <property type="entry name" value="THERMOLYSIN"/>
</dbReference>
<dbReference type="GO" id="GO:0005576">
    <property type="term" value="C:extracellular region"/>
    <property type="evidence" value="ECO:0007669"/>
    <property type="project" value="UniProtKB-SubCell"/>
</dbReference>
<comment type="similarity">
    <text evidence="1 9">Belongs to the peptidase M4 family.</text>
</comment>
<dbReference type="Gene3D" id="1.10.390.10">
    <property type="entry name" value="Neutral Protease Domain 2"/>
    <property type="match status" value="1"/>
</dbReference>
<dbReference type="InterPro" id="IPR050728">
    <property type="entry name" value="Zinc_Metalloprotease_M4"/>
</dbReference>
<evidence type="ECO:0000259" key="11">
    <source>
        <dbReference type="Pfam" id="PF01447"/>
    </source>
</evidence>
<comment type="caution">
    <text evidence="14">The sequence shown here is derived from an EMBL/GenBank/DDBJ whole genome shotgun (WGS) entry which is preliminary data.</text>
</comment>
<dbReference type="InterPro" id="IPR027268">
    <property type="entry name" value="Peptidase_M4/M1_CTD_sf"/>
</dbReference>
<dbReference type="InterPro" id="IPR023612">
    <property type="entry name" value="Peptidase_M4"/>
</dbReference>
<evidence type="ECO:0000313" key="15">
    <source>
        <dbReference type="Proteomes" id="UP000380867"/>
    </source>
</evidence>
<dbReference type="Pfam" id="PF02868">
    <property type="entry name" value="Peptidase_M4_C"/>
    <property type="match status" value="1"/>
</dbReference>
<dbReference type="GO" id="GO:0006508">
    <property type="term" value="P:proteolysis"/>
    <property type="evidence" value="ECO:0007669"/>
    <property type="project" value="UniProtKB-KW"/>
</dbReference>
<evidence type="ECO:0000256" key="1">
    <source>
        <dbReference type="ARBA" id="ARBA00009388"/>
    </source>
</evidence>
<keyword evidence="4 9" id="KW-0732">Signal</keyword>
<comment type="subcellular location">
    <subcellularLocation>
        <location evidence="9">Secreted</location>
    </subcellularLocation>
</comment>
<feature type="active site" evidence="8">
    <location>
        <position position="353"/>
    </location>
</feature>
<dbReference type="InterPro" id="IPR011096">
    <property type="entry name" value="FTP_domain"/>
</dbReference>
<dbReference type="Proteomes" id="UP000380867">
    <property type="component" value="Unassembled WGS sequence"/>
</dbReference>
<keyword evidence="3" id="KW-0479">Metal-binding</keyword>
<dbReference type="Gene3D" id="3.10.170.10">
    <property type="match status" value="1"/>
</dbReference>
<comment type="cofactor">
    <cofactor evidence="9">
        <name>Zn(2+)</name>
        <dbReference type="ChEBI" id="CHEBI:29105"/>
    </cofactor>
</comment>
<evidence type="ECO:0000256" key="8">
    <source>
        <dbReference type="PIRSR" id="PIRSR623612-1"/>
    </source>
</evidence>
<evidence type="ECO:0000256" key="9">
    <source>
        <dbReference type="RuleBase" id="RU366073"/>
    </source>
</evidence>
<feature type="domain" description="Peptidase M4" evidence="11">
    <location>
        <begin position="215"/>
        <end position="360"/>
    </location>
</feature>
<feature type="domain" description="Peptidase M4 C-terminal" evidence="12">
    <location>
        <begin position="363"/>
        <end position="533"/>
    </location>
</feature>
<evidence type="ECO:0000256" key="5">
    <source>
        <dbReference type="ARBA" id="ARBA00022801"/>
    </source>
</evidence>
<sequence>MKHVFAIGGATLLVAGLGVATPSLSAAADSSGDPAVVAKEYIQEHPGKVEGTAKDAYQLVDTVGSSDGASHVRFNRTYDGLPVLGGDLVVHLSAADNPQSVSVAQTVPASVSTTPKVPASSAADRARDEFSGRTVSKASSPKLVVDARHGKAVLAWRSTVTGVQADGQTPSRQIIVTDANTGKVRSADETILTPIKAGRRTNQAAAAAKPGVAATGTGRGIFVGSVSLSTTGSGSSYTMVDATHGNGRTCDLRNRTSGTCTTFADSDNIWGNFSVSDRASAGVDAHYGAAKTFDYFKSSFGRQGIFDNGSGVPSRVHYGNSYVNAYWDGSQMTYGDGAGNQAPLVELDVAGHEMSHGVTENSANLGYSGDAGGLNEATSDIFGTMVEFYANNPNDTPDFLIGEEIDINGDGTPLRYMDDPRRDGASYACWSTAVPRSDPHYSSGVGNHFFFLLANGSGQSTYGNSPTCNGSTVTGIGRAKAAAIWYKALTERMTSTETYAKARLDTVAAATTLYGASSAEVAAVKAAWSAVSVS</sequence>
<keyword evidence="15" id="KW-1185">Reference proteome</keyword>
<dbReference type="OrthoDB" id="291295at2"/>
<gene>
    <name evidence="14" type="ORF">ESP70_004780</name>
</gene>
<reference evidence="14" key="1">
    <citation type="submission" date="2019-09" db="EMBL/GenBank/DDBJ databases">
        <authorList>
            <person name="Li J."/>
        </authorList>
    </citation>
    <scope>NUCLEOTIDE SEQUENCE [LARGE SCALE GENOMIC DNA]</scope>
    <source>
        <strain evidence="14">JCM 14732</strain>
    </source>
</reference>
<feature type="signal peptide" evidence="9">
    <location>
        <begin position="1"/>
        <end position="27"/>
    </location>
</feature>
<proteinExistence type="inferred from homology"/>
<keyword evidence="9" id="KW-0964">Secreted</keyword>
<keyword evidence="2 9" id="KW-0645">Protease</keyword>
<evidence type="ECO:0000256" key="3">
    <source>
        <dbReference type="ARBA" id="ARBA00022723"/>
    </source>
</evidence>
<dbReference type="EC" id="3.4.24.-" evidence="9"/>
<dbReference type="GO" id="GO:0046872">
    <property type="term" value="F:metal ion binding"/>
    <property type="evidence" value="ECO:0007669"/>
    <property type="project" value="UniProtKB-UniRule"/>
</dbReference>
<comment type="function">
    <text evidence="9">Extracellular zinc metalloprotease.</text>
</comment>
<dbReference type="Pfam" id="PF07504">
    <property type="entry name" value="FTP"/>
    <property type="match status" value="1"/>
</dbReference>
<feature type="chain" id="PRO_5024468881" description="Neutral metalloproteinase" evidence="9">
    <location>
        <begin position="28"/>
        <end position="534"/>
    </location>
</feature>
<dbReference type="InterPro" id="IPR013856">
    <property type="entry name" value="Peptidase_M4_domain"/>
</dbReference>
<dbReference type="RefSeq" id="WP_149688165.1">
    <property type="nucleotide sequence ID" value="NZ_SDPQ02000001.1"/>
</dbReference>
<keyword evidence="7 9" id="KW-0482">Metalloprotease</keyword>
<dbReference type="PANTHER" id="PTHR33794">
    <property type="entry name" value="BACILLOLYSIN"/>
    <property type="match status" value="1"/>
</dbReference>
<evidence type="ECO:0000256" key="10">
    <source>
        <dbReference type="SAM" id="MobiDB-lite"/>
    </source>
</evidence>